<accession>A0A2K9V5D1</accession>
<dbReference type="InterPro" id="IPR006448">
    <property type="entry name" value="Phage_term_ssu_P27"/>
</dbReference>
<proteinExistence type="predicted"/>
<dbReference type="EMBL" id="MG744354">
    <property type="protein sequence ID" value="AUV57349.1"/>
    <property type="molecule type" value="Genomic_DNA"/>
</dbReference>
<evidence type="ECO:0000313" key="2">
    <source>
        <dbReference type="EMBL" id="AUV57349.1"/>
    </source>
</evidence>
<keyword evidence="3" id="KW-1185">Reference proteome</keyword>
<dbReference type="RefSeq" id="YP_009797760.1">
    <property type="nucleotide sequence ID" value="NC_047918.1"/>
</dbReference>
<dbReference type="Proteomes" id="UP000241743">
    <property type="component" value="Segment"/>
</dbReference>
<dbReference type="GeneID" id="54988083"/>
<reference evidence="2 3" key="1">
    <citation type="submission" date="2017-12" db="EMBL/GenBank/DDBJ databases">
        <title>Lactobacillus phages that infect wine-derived L. plantarum strains.</title>
        <authorList>
            <person name="Kyrkou I."/>
            <person name="Hestbjerg Hansen L."/>
        </authorList>
    </citation>
    <scope>NUCLEOTIDE SEQUENCE [LARGE SCALE GENOMIC DNA]</scope>
</reference>
<evidence type="ECO:0008006" key="4">
    <source>
        <dbReference type="Google" id="ProtNLM"/>
    </source>
</evidence>
<evidence type="ECO:0000256" key="1">
    <source>
        <dbReference type="SAM" id="MobiDB-lite"/>
    </source>
</evidence>
<feature type="region of interest" description="Disordered" evidence="1">
    <location>
        <begin position="1"/>
        <end position="30"/>
    </location>
</feature>
<organism evidence="2 3">
    <name type="scientific">Lactobacillus phage Satyr</name>
    <dbReference type="NCBI Taxonomy" id="2070201"/>
    <lineage>
        <taxon>Viruses</taxon>
        <taxon>Duplodnaviria</taxon>
        <taxon>Heunggongvirae</taxon>
        <taxon>Uroviricota</taxon>
        <taxon>Caudoviricetes</taxon>
        <taxon>Tybeckvirinae</taxon>
        <taxon>Maenadvirus</taxon>
        <taxon>Maenadvirus satyr</taxon>
    </lineage>
</organism>
<dbReference type="Pfam" id="PF05119">
    <property type="entry name" value="Terminase_4"/>
    <property type="match status" value="1"/>
</dbReference>
<sequence>MPNARKPAALVKGHNESASSLRRRMEDEERLKGATDEVRVPPEFIRGWEAAEKYYFYICDLLEESDILSNLDRFGVAALAECLARMEESNKAMAENGNKLMITVETKNGFKTVENPYIKTHLKFFDRFRVLSTQYGLSPSSRAQLSALTIEDRSKGTSALESIINSED</sequence>
<protein>
    <recommendedName>
        <fullName evidence="4">Terminase small subunit</fullName>
    </recommendedName>
</protein>
<evidence type="ECO:0000313" key="3">
    <source>
        <dbReference type="Proteomes" id="UP000241743"/>
    </source>
</evidence>
<dbReference type="KEGG" id="vg:54988083"/>
<name>A0A2K9V5D1_9CAUD</name>